<proteinExistence type="predicted"/>
<evidence type="ECO:0000313" key="1">
    <source>
        <dbReference type="EMBL" id="MBP2363593.1"/>
    </source>
</evidence>
<accession>A0ABS4VIK6</accession>
<name>A0ABS4VIK6_9ACTN</name>
<evidence type="ECO:0000313" key="2">
    <source>
        <dbReference type="Proteomes" id="UP001519311"/>
    </source>
</evidence>
<keyword evidence="2" id="KW-1185">Reference proteome</keyword>
<organism evidence="1 2">
    <name type="scientific">Streptomyces clavifer</name>
    <dbReference type="NCBI Taxonomy" id="68188"/>
    <lineage>
        <taxon>Bacteria</taxon>
        <taxon>Bacillati</taxon>
        <taxon>Actinomycetota</taxon>
        <taxon>Actinomycetes</taxon>
        <taxon>Kitasatosporales</taxon>
        <taxon>Streptomycetaceae</taxon>
        <taxon>Streptomyces</taxon>
    </lineage>
</organism>
<reference evidence="1 2" key="1">
    <citation type="submission" date="2021-03" db="EMBL/GenBank/DDBJ databases">
        <title>Sequencing the genomes of 1000 actinobacteria strains.</title>
        <authorList>
            <person name="Klenk H.-P."/>
        </authorList>
    </citation>
    <scope>NUCLEOTIDE SEQUENCE [LARGE SCALE GENOMIC DNA]</scope>
    <source>
        <strain evidence="1 2">DSM 40843</strain>
    </source>
</reference>
<protein>
    <submittedName>
        <fullName evidence="1">Uncharacterized protein</fullName>
    </submittedName>
</protein>
<comment type="caution">
    <text evidence="1">The sequence shown here is derived from an EMBL/GenBank/DDBJ whole genome shotgun (WGS) entry which is preliminary data.</text>
</comment>
<gene>
    <name evidence="1" type="ORF">JOF59_006085</name>
</gene>
<dbReference type="Proteomes" id="UP001519311">
    <property type="component" value="Unassembled WGS sequence"/>
</dbReference>
<dbReference type="EMBL" id="JAGINS010000002">
    <property type="protein sequence ID" value="MBP2363593.1"/>
    <property type="molecule type" value="Genomic_DNA"/>
</dbReference>
<sequence>MSSCGHLPRLVTVNQTGADGKKFQSVRHEPCTCGGKK</sequence>